<keyword evidence="5" id="KW-1185">Reference proteome</keyword>
<accession>A0ABU8CUG6</accession>
<dbReference type="RefSeq" id="WP_335915365.1">
    <property type="nucleotide sequence ID" value="NZ_JBAMYB010000019.1"/>
</dbReference>
<evidence type="ECO:0000256" key="1">
    <source>
        <dbReference type="ARBA" id="ARBA00022741"/>
    </source>
</evidence>
<dbReference type="Pfam" id="PF13191">
    <property type="entry name" value="AAA_16"/>
    <property type="match status" value="1"/>
</dbReference>
<dbReference type="InterPro" id="IPR000792">
    <property type="entry name" value="Tscrpt_reg_LuxR_C"/>
</dbReference>
<name>A0ABU8CUG6_9HYPH</name>
<organism evidence="4 5">
    <name type="scientific">Rhizobium aouanii</name>
    <dbReference type="NCBI Taxonomy" id="3118145"/>
    <lineage>
        <taxon>Bacteria</taxon>
        <taxon>Pseudomonadati</taxon>
        <taxon>Pseudomonadota</taxon>
        <taxon>Alphaproteobacteria</taxon>
        <taxon>Hyphomicrobiales</taxon>
        <taxon>Rhizobiaceae</taxon>
        <taxon>Rhizobium/Agrobacterium group</taxon>
        <taxon>Rhizobium</taxon>
    </lineage>
</organism>
<protein>
    <submittedName>
        <fullName evidence="4">AAA family ATPase</fullName>
    </submittedName>
</protein>
<dbReference type="PRINTS" id="PR00038">
    <property type="entry name" value="HTHLUXR"/>
</dbReference>
<dbReference type="SUPFAM" id="SSF46894">
    <property type="entry name" value="C-terminal effector domain of the bipartite response regulators"/>
    <property type="match status" value="1"/>
</dbReference>
<gene>
    <name evidence="4" type="ORF">V8Q02_28535</name>
</gene>
<dbReference type="EMBL" id="JBAMYC010000019">
    <property type="protein sequence ID" value="MEI1251917.1"/>
    <property type="molecule type" value="Genomic_DNA"/>
</dbReference>
<proteinExistence type="predicted"/>
<keyword evidence="2" id="KW-0067">ATP-binding</keyword>
<dbReference type="SMART" id="SM00421">
    <property type="entry name" value="HTH_LUXR"/>
    <property type="match status" value="1"/>
</dbReference>
<comment type="caution">
    <text evidence="4">The sequence shown here is derived from an EMBL/GenBank/DDBJ whole genome shotgun (WGS) entry which is preliminary data.</text>
</comment>
<dbReference type="Pfam" id="PF00196">
    <property type="entry name" value="GerE"/>
    <property type="match status" value="1"/>
</dbReference>
<dbReference type="CDD" id="cd06170">
    <property type="entry name" value="LuxR_C_like"/>
    <property type="match status" value="1"/>
</dbReference>
<evidence type="ECO:0000256" key="2">
    <source>
        <dbReference type="ARBA" id="ARBA00022840"/>
    </source>
</evidence>
<evidence type="ECO:0000259" key="3">
    <source>
        <dbReference type="PROSITE" id="PS50043"/>
    </source>
</evidence>
<sequence>MSTFRKRAQFSGRAAELNSMETAFRDVSGGRQCCILLGAEAGGGKSRLVDEFADRLSGRALILKGGCIEQQESALPYAPITALLHELVRLRGQSAVGSLVSREGARELAWLLPELGETSERFDAGIARSRLFETLRKLFEELAREMPLVLVIEDIHWADQGTCDLLRFLSTRLKKIRFMLIVTYRPEEANGPNALRTTIVDLSLSEGCEVLKLPRLTRAEIAMQLQGLLGSPPTPAMTNSVYLRGCGIPLFTEALIDASGSLRTDVPGSLNDYLLRGVRDLPASTGELLKVLALGGPHITHSLLRNVANKPDLELAELLRPAISAGVVAADRDGYAFRHALIQDAVRGDLIAGEKVAIHRFYADVLERGPVPSYRIWHSVALARHLHGAGQAERCLKWAWHAAAEAAATFAYVDQMEMLKLVLAAWPEVEDATGLIGVDHCKVLELAADAACWAAEAEQGLAFVERALAELDADGDGEQLAALLLQRAVMRQHALLPGEIADLERALDHAVRPTRLRADALGQFSRALILRGEFDRARCLGEELRDLAERLDDEEYRIEALIIAASLDMAPNVSRIGAHRAVAMRAEQVSIGRVEILAGAALLQALLDAGEYGQIIEIGPAIFARTVELGQARYIGALVGSPLCRAFLVLGHVSEATETCERMAALDPLPLGLVHVFECQAEIALALGDADRIAAAARSLRALPPGPQVASRMAANLLKCDIESSALSGDMDQSALLVRSALAHLEKQGGACWPLLASAIRVAVDTNQREVALELAELAAQAPCRNMVEQTERLAISAEMSRATVSDLDGWAAVAQSWAGLNQPFRQAYALMQAGAAAVSAGKRVSGARHFRCGAKLAHSIGARLLGNQIEALAARAHINLRDEEEEEEDEVAPKAPLGLTDREFEVLRLVAAGQSNREIAKNLFISSKTASVHVSNILSKLSVPSRGAAAAVAHRLRIIDLG</sequence>
<dbReference type="Gene3D" id="3.40.50.300">
    <property type="entry name" value="P-loop containing nucleotide triphosphate hydrolases"/>
    <property type="match status" value="1"/>
</dbReference>
<dbReference type="Proteomes" id="UP001531129">
    <property type="component" value="Unassembled WGS sequence"/>
</dbReference>
<dbReference type="Gene3D" id="1.10.10.10">
    <property type="entry name" value="Winged helix-like DNA-binding domain superfamily/Winged helix DNA-binding domain"/>
    <property type="match status" value="1"/>
</dbReference>
<dbReference type="PANTHER" id="PTHR16305">
    <property type="entry name" value="TESTICULAR SOLUBLE ADENYLYL CYCLASE"/>
    <property type="match status" value="1"/>
</dbReference>
<feature type="domain" description="HTH luxR-type" evidence="3">
    <location>
        <begin position="893"/>
        <end position="958"/>
    </location>
</feature>
<evidence type="ECO:0000313" key="4">
    <source>
        <dbReference type="EMBL" id="MEI1251917.1"/>
    </source>
</evidence>
<dbReference type="SUPFAM" id="SSF52540">
    <property type="entry name" value="P-loop containing nucleoside triphosphate hydrolases"/>
    <property type="match status" value="1"/>
</dbReference>
<keyword evidence="1" id="KW-0547">Nucleotide-binding</keyword>
<dbReference type="InterPro" id="IPR027417">
    <property type="entry name" value="P-loop_NTPase"/>
</dbReference>
<dbReference type="PROSITE" id="PS50043">
    <property type="entry name" value="HTH_LUXR_2"/>
    <property type="match status" value="1"/>
</dbReference>
<reference evidence="4 5" key="1">
    <citation type="submission" date="2024-01" db="EMBL/GenBank/DDBJ databases">
        <title>Draft genome sequences of three bacterial strains isolated from Acacia saligna represent a potential new species within the genus Rhizobium.</title>
        <authorList>
            <person name="Tambong J.T."/>
            <person name="Mnasri B."/>
        </authorList>
    </citation>
    <scope>NUCLEOTIDE SEQUENCE [LARGE SCALE GENOMIC DNA]</scope>
    <source>
        <strain evidence="4 5">1AS12I</strain>
    </source>
</reference>
<evidence type="ECO:0000313" key="5">
    <source>
        <dbReference type="Proteomes" id="UP001531129"/>
    </source>
</evidence>
<dbReference type="InterPro" id="IPR041664">
    <property type="entry name" value="AAA_16"/>
</dbReference>
<dbReference type="InterPro" id="IPR016032">
    <property type="entry name" value="Sig_transdc_resp-reg_C-effctor"/>
</dbReference>
<dbReference type="PANTHER" id="PTHR16305:SF35">
    <property type="entry name" value="TRANSCRIPTIONAL ACTIVATOR DOMAIN"/>
    <property type="match status" value="1"/>
</dbReference>
<dbReference type="InterPro" id="IPR036388">
    <property type="entry name" value="WH-like_DNA-bd_sf"/>
</dbReference>